<accession>A0A4S4MYG8</accession>
<comment type="caution">
    <text evidence="1">The sequence shown here is derived from an EMBL/GenBank/DDBJ whole genome shotgun (WGS) entry which is preliminary data.</text>
</comment>
<dbReference type="AlphaFoldDB" id="A0A4S4MYG8"/>
<evidence type="ECO:0000313" key="2">
    <source>
        <dbReference type="Proteomes" id="UP000308730"/>
    </source>
</evidence>
<name>A0A4S4MYG8_9APHY</name>
<sequence length="246" mass="27802">MLSITCMLSASALDANRFIALPADPRCLPCISNFTSFAIYSSGEFCGVFAGSDTIAVWLSLDGDFDRKAVMNSFRLIVKHYPMPRLQCFRILDGWLKWHSSMEEDVISFLRGCPKLTTLHIEKPCVNLGKLALHLSHPVSPLCPSLCTVRLRNVVVRLADLIQFCRAFFYNSSYEVPMVAAASAPSPEFRWGTLRQHVAGVQKTIRFDCKDTKLTGEDPDANSILNVEWDKYIQTIFLFKYVYSRV</sequence>
<evidence type="ECO:0000313" key="1">
    <source>
        <dbReference type="EMBL" id="THH31532.1"/>
    </source>
</evidence>
<keyword evidence="2" id="KW-1185">Reference proteome</keyword>
<evidence type="ECO:0008006" key="3">
    <source>
        <dbReference type="Google" id="ProtNLM"/>
    </source>
</evidence>
<gene>
    <name evidence="1" type="ORF">EUX98_g2636</name>
</gene>
<dbReference type="Proteomes" id="UP000308730">
    <property type="component" value="Unassembled WGS sequence"/>
</dbReference>
<organism evidence="1 2">
    <name type="scientific">Antrodiella citrinella</name>
    <dbReference type="NCBI Taxonomy" id="2447956"/>
    <lineage>
        <taxon>Eukaryota</taxon>
        <taxon>Fungi</taxon>
        <taxon>Dikarya</taxon>
        <taxon>Basidiomycota</taxon>
        <taxon>Agaricomycotina</taxon>
        <taxon>Agaricomycetes</taxon>
        <taxon>Polyporales</taxon>
        <taxon>Steccherinaceae</taxon>
        <taxon>Antrodiella</taxon>
    </lineage>
</organism>
<proteinExistence type="predicted"/>
<protein>
    <recommendedName>
        <fullName evidence="3">F-box domain-containing protein</fullName>
    </recommendedName>
</protein>
<dbReference type="EMBL" id="SGPM01000044">
    <property type="protein sequence ID" value="THH31532.1"/>
    <property type="molecule type" value="Genomic_DNA"/>
</dbReference>
<reference evidence="1 2" key="1">
    <citation type="submission" date="2019-02" db="EMBL/GenBank/DDBJ databases">
        <title>Genome sequencing of the rare red list fungi Antrodiella citrinella (Flaviporus citrinellus).</title>
        <authorList>
            <person name="Buettner E."/>
            <person name="Kellner H."/>
        </authorList>
    </citation>
    <scope>NUCLEOTIDE SEQUENCE [LARGE SCALE GENOMIC DNA]</scope>
    <source>
        <strain evidence="1 2">DSM 108506</strain>
    </source>
</reference>